<organism evidence="2 3">
    <name type="scientific">Mycena citricolor</name>
    <dbReference type="NCBI Taxonomy" id="2018698"/>
    <lineage>
        <taxon>Eukaryota</taxon>
        <taxon>Fungi</taxon>
        <taxon>Dikarya</taxon>
        <taxon>Basidiomycota</taxon>
        <taxon>Agaricomycotina</taxon>
        <taxon>Agaricomycetes</taxon>
        <taxon>Agaricomycetidae</taxon>
        <taxon>Agaricales</taxon>
        <taxon>Marasmiineae</taxon>
        <taxon>Mycenaceae</taxon>
        <taxon>Mycena</taxon>
    </lineage>
</organism>
<feature type="compositionally biased region" description="Basic residues" evidence="1">
    <location>
        <begin position="169"/>
        <end position="181"/>
    </location>
</feature>
<evidence type="ECO:0000256" key="1">
    <source>
        <dbReference type="SAM" id="MobiDB-lite"/>
    </source>
</evidence>
<gene>
    <name evidence="2" type="ORF">MYCIT1_LOCUS28883</name>
</gene>
<sequence>MHARVLLVCDIQFGERPPVLHPRPVRTEAPLDERQEAQFRLCRRRHRFPGDGRRRDGEVPPRLGPAVARRRWGCCGCGCGWARRSLHMHGPGPRSTRDLEDVRRVQGEGRDLLVRGEGHGPGPLFRHRAGDGDWSGFADVVFGCCVGCERDARNGRRARDAGTGEGHGARRRGLAARRGWRGRASER</sequence>
<keyword evidence="3" id="KW-1185">Reference proteome</keyword>
<protein>
    <submittedName>
        <fullName evidence="2">Uncharacterized protein</fullName>
    </submittedName>
</protein>
<comment type="caution">
    <text evidence="2">The sequence shown here is derived from an EMBL/GenBank/DDBJ whole genome shotgun (WGS) entry which is preliminary data.</text>
</comment>
<reference evidence="2" key="1">
    <citation type="submission" date="2023-11" db="EMBL/GenBank/DDBJ databases">
        <authorList>
            <person name="De Vega J J."/>
            <person name="De Vega J J."/>
        </authorList>
    </citation>
    <scope>NUCLEOTIDE SEQUENCE</scope>
</reference>
<proteinExistence type="predicted"/>
<feature type="region of interest" description="Disordered" evidence="1">
    <location>
        <begin position="156"/>
        <end position="187"/>
    </location>
</feature>
<dbReference type="Proteomes" id="UP001295794">
    <property type="component" value="Unassembled WGS sequence"/>
</dbReference>
<name>A0AAD2Q5P4_9AGAR</name>
<dbReference type="EMBL" id="CAVNYO010000434">
    <property type="protein sequence ID" value="CAK5279068.1"/>
    <property type="molecule type" value="Genomic_DNA"/>
</dbReference>
<evidence type="ECO:0000313" key="3">
    <source>
        <dbReference type="Proteomes" id="UP001295794"/>
    </source>
</evidence>
<accession>A0AAD2Q5P4</accession>
<evidence type="ECO:0000313" key="2">
    <source>
        <dbReference type="EMBL" id="CAK5279068.1"/>
    </source>
</evidence>
<dbReference type="AlphaFoldDB" id="A0AAD2Q5P4"/>